<dbReference type="AlphaFoldDB" id="A0AAJ8JUF4"/>
<gene>
    <name evidence="2" type="ORF">L203_103845</name>
</gene>
<reference evidence="2" key="1">
    <citation type="submission" date="2016-06" db="EMBL/GenBank/DDBJ databases">
        <authorList>
            <person name="Cuomo C."/>
            <person name="Litvintseva A."/>
            <person name="Heitman J."/>
            <person name="Chen Y."/>
            <person name="Sun S."/>
            <person name="Springer D."/>
            <person name="Dromer F."/>
            <person name="Young S."/>
            <person name="Zeng Q."/>
            <person name="Chapman S."/>
            <person name="Gujja S."/>
            <person name="Saif S."/>
            <person name="Birren B."/>
        </authorList>
    </citation>
    <scope>NUCLEOTIDE SEQUENCE</scope>
    <source>
        <strain evidence="2">CBS 7841</strain>
    </source>
</reference>
<dbReference type="GeneID" id="91088055"/>
<accession>A0AAJ8JUF4</accession>
<dbReference type="Pfam" id="PF23347">
    <property type="entry name" value="TPR_Nup160_C"/>
    <property type="match status" value="1"/>
</dbReference>
<evidence type="ECO:0000313" key="3">
    <source>
        <dbReference type="Proteomes" id="UP000094043"/>
    </source>
</evidence>
<dbReference type="EMBL" id="CP143787">
    <property type="protein sequence ID" value="WVN88634.1"/>
    <property type="molecule type" value="Genomic_DNA"/>
</dbReference>
<protein>
    <recommendedName>
        <fullName evidence="1">NUP160 C-terminal TPR domain-containing protein</fullName>
    </recommendedName>
</protein>
<dbReference type="PANTHER" id="PTHR21286">
    <property type="entry name" value="NUCLEAR PORE COMPLEX PROTEIN NUP160"/>
    <property type="match status" value="1"/>
</dbReference>
<dbReference type="InterPro" id="IPR021717">
    <property type="entry name" value="Nucleoporin_Nup160"/>
</dbReference>
<dbReference type="InterPro" id="IPR056536">
    <property type="entry name" value="TPR_NUP160_C"/>
</dbReference>
<dbReference type="GO" id="GO:0005643">
    <property type="term" value="C:nuclear pore"/>
    <property type="evidence" value="ECO:0007669"/>
    <property type="project" value="UniProtKB-ARBA"/>
</dbReference>
<proteinExistence type="predicted"/>
<dbReference type="KEGG" id="cdep:91088055"/>
<keyword evidence="3" id="KW-1185">Reference proteome</keyword>
<sequence>MVSLSPQETIDIFVQRGMYDDAQTAASSLQVDMTGFFTNLATRWVELWRLQENTTDVPAAAFLQTSPVTSRLQGSPAALASHYIRVALQRHDSSKTNYIYSEIVADTLFELNNDINQGWVMPAWLVQSEMQRNPEGWIGRALKWGWISEALDWTLELLRQATPPGLLPKGQSLTTFIPYNLIDRLIAAAEEDASEGDEAIGRKVEMLKEEVSKRIKGLHSL</sequence>
<dbReference type="GO" id="GO:0017056">
    <property type="term" value="F:structural constituent of nuclear pore"/>
    <property type="evidence" value="ECO:0007669"/>
    <property type="project" value="TreeGrafter"/>
</dbReference>
<reference evidence="2" key="3">
    <citation type="submission" date="2024-01" db="EMBL/GenBank/DDBJ databases">
        <authorList>
            <person name="Coelho M.A."/>
            <person name="David-Palma M."/>
            <person name="Shea T."/>
            <person name="Sun S."/>
            <person name="Cuomo C.A."/>
            <person name="Heitman J."/>
        </authorList>
    </citation>
    <scope>NUCLEOTIDE SEQUENCE</scope>
    <source>
        <strain evidence="2">CBS 7841</strain>
    </source>
</reference>
<dbReference type="PANTHER" id="PTHR21286:SF0">
    <property type="entry name" value="NUCLEAR PORE COMPLEX PROTEIN NUP160"/>
    <property type="match status" value="1"/>
</dbReference>
<dbReference type="RefSeq" id="XP_066069334.1">
    <property type="nucleotide sequence ID" value="XM_066213237.1"/>
</dbReference>
<evidence type="ECO:0000259" key="1">
    <source>
        <dbReference type="Pfam" id="PF23347"/>
    </source>
</evidence>
<name>A0AAJ8JUF4_9TREE</name>
<feature type="domain" description="NUP160 C-terminal TPR" evidence="1">
    <location>
        <begin position="3"/>
        <end position="194"/>
    </location>
</feature>
<organism evidence="2 3">
    <name type="scientific">Cryptococcus depauperatus CBS 7841</name>
    <dbReference type="NCBI Taxonomy" id="1295531"/>
    <lineage>
        <taxon>Eukaryota</taxon>
        <taxon>Fungi</taxon>
        <taxon>Dikarya</taxon>
        <taxon>Basidiomycota</taxon>
        <taxon>Agaricomycotina</taxon>
        <taxon>Tremellomycetes</taxon>
        <taxon>Tremellales</taxon>
        <taxon>Cryptococcaceae</taxon>
        <taxon>Cryptococcus</taxon>
    </lineage>
</organism>
<dbReference type="Proteomes" id="UP000094043">
    <property type="component" value="Chromosome 4"/>
</dbReference>
<reference evidence="2" key="2">
    <citation type="journal article" date="2022" name="Elife">
        <title>Obligate sexual reproduction of a homothallic fungus closely related to the Cryptococcus pathogenic species complex.</title>
        <authorList>
            <person name="Passer A.R."/>
            <person name="Clancey S.A."/>
            <person name="Shea T."/>
            <person name="David-Palma M."/>
            <person name="Averette A.F."/>
            <person name="Boekhout T."/>
            <person name="Porcel B.M."/>
            <person name="Nowrousian M."/>
            <person name="Cuomo C.A."/>
            <person name="Sun S."/>
            <person name="Heitman J."/>
            <person name="Coelho M.A."/>
        </authorList>
    </citation>
    <scope>NUCLEOTIDE SEQUENCE</scope>
    <source>
        <strain evidence="2">CBS 7841</strain>
    </source>
</reference>
<evidence type="ECO:0000313" key="2">
    <source>
        <dbReference type="EMBL" id="WVN88634.1"/>
    </source>
</evidence>